<evidence type="ECO:0000256" key="1">
    <source>
        <dbReference type="ARBA" id="ARBA00010040"/>
    </source>
</evidence>
<dbReference type="GO" id="GO:0004252">
    <property type="term" value="F:serine-type endopeptidase activity"/>
    <property type="evidence" value="ECO:0007669"/>
    <property type="project" value="TreeGrafter"/>
</dbReference>
<evidence type="ECO:0000256" key="2">
    <source>
        <dbReference type="ARBA" id="ARBA00022801"/>
    </source>
</evidence>
<sequence>QRDLIRKLKRVIAKQLIVSLQKDDSGKSTGAFSSFLPIDLGDVALQAISPSGDQLLVLRAVSNEKGKKRFVEVMFFNTLFLINLKIYDHIYELLNLQTWKLGSLINVLDVTDVHREFYTDDEFGGLYWSNDEQKAVYVAERKELEDSDDRRAPLIVVFDISTNEAKVLPTFEKIDPGQQLGVITGCHEDNLIVDWTVIDQPDVEKVAPTLAKSTWSILQPFEKNPYLELIVHKPKEVPLDKKPPLIVIPHGGPHSVCVTSISLTISTLVSLGYFIVEGMLSVIELEIYRNKLIALQKTIPKILNFFLKKIVNYTGSVGFGQDSVDALIGNIGNLEVEEVQATAQYFIDQHEVDPDAITIFGGSHGGFISGHLIGKYPVLCRTRPPILFIQATNSQAIRLCQD</sequence>
<dbReference type="PANTHER" id="PTHR42776">
    <property type="entry name" value="SERINE PEPTIDASE S9 FAMILY MEMBER"/>
    <property type="match status" value="1"/>
</dbReference>
<dbReference type="Proteomes" id="UP000789396">
    <property type="component" value="Unassembled WGS sequence"/>
</dbReference>
<dbReference type="InterPro" id="IPR001375">
    <property type="entry name" value="Peptidase_S9_cat"/>
</dbReference>
<dbReference type="AlphaFoldDB" id="A0A9N9EP24"/>
<keyword evidence="6" id="KW-1185">Reference proteome</keyword>
<dbReference type="GO" id="GO:0006508">
    <property type="term" value="P:proteolysis"/>
    <property type="evidence" value="ECO:0007669"/>
    <property type="project" value="InterPro"/>
</dbReference>
<dbReference type="SUPFAM" id="SSF53474">
    <property type="entry name" value="alpha/beta-Hydrolases"/>
    <property type="match status" value="2"/>
</dbReference>
<evidence type="ECO:0000313" key="5">
    <source>
        <dbReference type="EMBL" id="CAG8682242.1"/>
    </source>
</evidence>
<dbReference type="Gene3D" id="3.40.50.1820">
    <property type="entry name" value="alpha/beta hydrolase"/>
    <property type="match status" value="1"/>
</dbReference>
<comment type="similarity">
    <text evidence="1">Belongs to the peptidase S9C family.</text>
</comment>
<feature type="non-terminal residue" evidence="5">
    <location>
        <position position="402"/>
    </location>
</feature>
<reference evidence="5" key="1">
    <citation type="submission" date="2021-06" db="EMBL/GenBank/DDBJ databases">
        <authorList>
            <person name="Kallberg Y."/>
            <person name="Tangrot J."/>
            <person name="Rosling A."/>
        </authorList>
    </citation>
    <scope>NUCLEOTIDE SEQUENCE</scope>
    <source>
        <strain evidence="5">IN212</strain>
    </source>
</reference>
<evidence type="ECO:0000259" key="4">
    <source>
        <dbReference type="Pfam" id="PF00326"/>
    </source>
</evidence>
<evidence type="ECO:0000313" key="6">
    <source>
        <dbReference type="Proteomes" id="UP000789396"/>
    </source>
</evidence>
<name>A0A9N9EP24_9GLOM</name>
<protein>
    <recommendedName>
        <fullName evidence="3">Dipeptidyl-peptidase V</fullName>
    </recommendedName>
</protein>
<dbReference type="InterPro" id="IPR029058">
    <property type="entry name" value="AB_hydrolase_fold"/>
</dbReference>
<evidence type="ECO:0000256" key="3">
    <source>
        <dbReference type="ARBA" id="ARBA00032829"/>
    </source>
</evidence>
<organism evidence="5 6">
    <name type="scientific">Racocetra fulgida</name>
    <dbReference type="NCBI Taxonomy" id="60492"/>
    <lineage>
        <taxon>Eukaryota</taxon>
        <taxon>Fungi</taxon>
        <taxon>Fungi incertae sedis</taxon>
        <taxon>Mucoromycota</taxon>
        <taxon>Glomeromycotina</taxon>
        <taxon>Glomeromycetes</taxon>
        <taxon>Diversisporales</taxon>
        <taxon>Gigasporaceae</taxon>
        <taxon>Racocetra</taxon>
    </lineage>
</organism>
<proteinExistence type="inferred from homology"/>
<comment type="caution">
    <text evidence="5">The sequence shown here is derived from an EMBL/GenBank/DDBJ whole genome shotgun (WGS) entry which is preliminary data.</text>
</comment>
<keyword evidence="2" id="KW-0378">Hydrolase</keyword>
<dbReference type="EMBL" id="CAJVPZ010017770">
    <property type="protein sequence ID" value="CAG8682242.1"/>
    <property type="molecule type" value="Genomic_DNA"/>
</dbReference>
<dbReference type="OrthoDB" id="43744at2759"/>
<dbReference type="PANTHER" id="PTHR42776:SF4">
    <property type="entry name" value="ACYLAMINO-ACID-RELEASING ENZYME"/>
    <property type="match status" value="1"/>
</dbReference>
<dbReference type="Pfam" id="PF00326">
    <property type="entry name" value="Peptidase_S9"/>
    <property type="match status" value="1"/>
</dbReference>
<feature type="domain" description="Peptidase S9 prolyl oligopeptidase catalytic" evidence="4">
    <location>
        <begin position="310"/>
        <end position="377"/>
    </location>
</feature>
<gene>
    <name evidence="5" type="ORF">RFULGI_LOCUS9659</name>
</gene>
<accession>A0A9N9EP24</accession>
<feature type="non-terminal residue" evidence="5">
    <location>
        <position position="1"/>
    </location>
</feature>